<evidence type="ECO:0000256" key="3">
    <source>
        <dbReference type="ARBA" id="ARBA00022525"/>
    </source>
</evidence>
<comment type="function">
    <text evidence="6">Causes loosening and extension of plant cell walls by disrupting non-covalent bonding between cellulose microfibrils and matrix glucans. No enzymatic activity has been found.</text>
</comment>
<keyword evidence="5" id="KW-0472">Membrane</keyword>
<proteinExistence type="inferred from homology"/>
<evidence type="ECO:0000256" key="1">
    <source>
        <dbReference type="ARBA" id="ARBA00005392"/>
    </source>
</evidence>
<dbReference type="EMBL" id="CP097503">
    <property type="protein sequence ID" value="URD79619.1"/>
    <property type="molecule type" value="Genomic_DNA"/>
</dbReference>
<feature type="domain" description="Expansin-like CBD" evidence="8">
    <location>
        <begin position="229"/>
        <end position="308"/>
    </location>
</feature>
<evidence type="ECO:0000259" key="7">
    <source>
        <dbReference type="PROSITE" id="PS50842"/>
    </source>
</evidence>
<dbReference type="InterPro" id="IPR002963">
    <property type="entry name" value="Expansin"/>
</dbReference>
<evidence type="ECO:0000256" key="4">
    <source>
        <dbReference type="ARBA" id="ARBA00022729"/>
    </source>
</evidence>
<dbReference type="SUPFAM" id="SSF50685">
    <property type="entry name" value="Barwin-like endoglucanases"/>
    <property type="match status" value="1"/>
</dbReference>
<dbReference type="Pfam" id="PF03330">
    <property type="entry name" value="DPBB_1"/>
    <property type="match status" value="1"/>
</dbReference>
<dbReference type="InterPro" id="IPR007117">
    <property type="entry name" value="Expansin_CBD"/>
</dbReference>
<dbReference type="InterPro" id="IPR007118">
    <property type="entry name" value="Expan_Lol_pI"/>
</dbReference>
<gene>
    <name evidence="9" type="ORF">MUK42_05441</name>
</gene>
<feature type="domain" description="Expansin-like EG45" evidence="7">
    <location>
        <begin position="105"/>
        <end position="219"/>
    </location>
</feature>
<protein>
    <recommendedName>
        <fullName evidence="6">Expansin</fullName>
    </recommendedName>
</protein>
<dbReference type="PRINTS" id="PR01225">
    <property type="entry name" value="EXPANSNFAMLY"/>
</dbReference>
<evidence type="ECO:0000313" key="9">
    <source>
        <dbReference type="EMBL" id="URD79619.1"/>
    </source>
</evidence>
<comment type="subcellular location">
    <subcellularLocation>
        <location evidence="6">Secreted</location>
        <location evidence="6">Cell wall</location>
    </subcellularLocation>
    <subcellularLocation>
        <location evidence="6">Membrane</location>
        <topology evidence="6">Peripheral membrane protein</topology>
    </subcellularLocation>
</comment>
<dbReference type="GO" id="GO:0016020">
    <property type="term" value="C:membrane"/>
    <property type="evidence" value="ECO:0007669"/>
    <property type="project" value="UniProtKB-SubCell"/>
</dbReference>
<dbReference type="FunFam" id="2.60.40.760:FF:000001">
    <property type="entry name" value="Expansin"/>
    <property type="match status" value="1"/>
</dbReference>
<dbReference type="PROSITE" id="PS50843">
    <property type="entry name" value="EXPANSIN_CBD"/>
    <property type="match status" value="1"/>
</dbReference>
<keyword evidence="2 6" id="KW-0134">Cell wall</keyword>
<dbReference type="InterPro" id="IPR036749">
    <property type="entry name" value="Expansin_CBD_sf"/>
</dbReference>
<dbReference type="AlphaFoldDB" id="A0A9E7JG37"/>
<dbReference type="PRINTS" id="PR01226">
    <property type="entry name" value="EXPANSIN"/>
</dbReference>
<dbReference type="PANTHER" id="PTHR31867">
    <property type="entry name" value="EXPANSIN-A15"/>
    <property type="match status" value="1"/>
</dbReference>
<evidence type="ECO:0000313" key="10">
    <source>
        <dbReference type="Proteomes" id="UP001055439"/>
    </source>
</evidence>
<reference evidence="9" key="1">
    <citation type="submission" date="2022-05" db="EMBL/GenBank/DDBJ databases">
        <title>The Musa troglodytarum L. genome provides insights into the mechanism of non-climacteric behaviour and enrichment of carotenoids.</title>
        <authorList>
            <person name="Wang J."/>
        </authorList>
    </citation>
    <scope>NUCLEOTIDE SEQUENCE</scope>
    <source>
        <tissue evidence="9">Leaf</tissue>
    </source>
</reference>
<dbReference type="Proteomes" id="UP001055439">
    <property type="component" value="Chromosome 10"/>
</dbReference>
<evidence type="ECO:0000256" key="6">
    <source>
        <dbReference type="RuleBase" id="RU365023"/>
    </source>
</evidence>
<dbReference type="CDD" id="cd22274">
    <property type="entry name" value="DPBB_EXPA_N"/>
    <property type="match status" value="1"/>
</dbReference>
<evidence type="ECO:0000256" key="5">
    <source>
        <dbReference type="ARBA" id="ARBA00023136"/>
    </source>
</evidence>
<dbReference type="GO" id="GO:0009664">
    <property type="term" value="P:plant-type cell wall organization"/>
    <property type="evidence" value="ECO:0007669"/>
    <property type="project" value="InterPro"/>
</dbReference>
<comment type="similarity">
    <text evidence="1 6">Belongs to the expansin family. Expansin A subfamily.</text>
</comment>
<evidence type="ECO:0000259" key="8">
    <source>
        <dbReference type="PROSITE" id="PS50843"/>
    </source>
</evidence>
<dbReference type="Gene3D" id="2.40.40.10">
    <property type="entry name" value="RlpA-like domain"/>
    <property type="match status" value="1"/>
</dbReference>
<keyword evidence="6" id="KW-0961">Cell wall biogenesis/degradation</keyword>
<feature type="chain" id="PRO_5039742431" description="Expansin" evidence="6">
    <location>
        <begin position="24"/>
        <end position="313"/>
    </location>
</feature>
<dbReference type="InterPro" id="IPR009009">
    <property type="entry name" value="RlpA-like_DPBB"/>
</dbReference>
<accession>A0A9E7JG37</accession>
<name>A0A9E7JG37_9LILI</name>
<dbReference type="GO" id="GO:0005576">
    <property type="term" value="C:extracellular region"/>
    <property type="evidence" value="ECO:0007669"/>
    <property type="project" value="InterPro"/>
</dbReference>
<dbReference type="Pfam" id="PF01357">
    <property type="entry name" value="Expansin_C"/>
    <property type="match status" value="1"/>
</dbReference>
<dbReference type="InterPro" id="IPR036908">
    <property type="entry name" value="RlpA-like_sf"/>
</dbReference>
<keyword evidence="4 6" id="KW-0732">Signal</keyword>
<organism evidence="9 10">
    <name type="scientific">Musa troglodytarum</name>
    <name type="common">fe'i banana</name>
    <dbReference type="NCBI Taxonomy" id="320322"/>
    <lineage>
        <taxon>Eukaryota</taxon>
        <taxon>Viridiplantae</taxon>
        <taxon>Streptophyta</taxon>
        <taxon>Embryophyta</taxon>
        <taxon>Tracheophyta</taxon>
        <taxon>Spermatophyta</taxon>
        <taxon>Magnoliopsida</taxon>
        <taxon>Liliopsida</taxon>
        <taxon>Zingiberales</taxon>
        <taxon>Musaceae</taxon>
        <taxon>Musa</taxon>
    </lineage>
</organism>
<dbReference type="SMART" id="SM00837">
    <property type="entry name" value="DPBB_1"/>
    <property type="match status" value="1"/>
</dbReference>
<dbReference type="PROSITE" id="PS50842">
    <property type="entry name" value="EXPANSIN_EG45"/>
    <property type="match status" value="1"/>
</dbReference>
<keyword evidence="10" id="KW-1185">Reference proteome</keyword>
<feature type="signal peptide" evidence="6">
    <location>
        <begin position="1"/>
        <end position="23"/>
    </location>
</feature>
<dbReference type="OrthoDB" id="5823761at2759"/>
<dbReference type="Gene3D" id="2.60.40.760">
    <property type="entry name" value="Expansin, cellulose-binding-like domain"/>
    <property type="match status" value="1"/>
</dbReference>
<evidence type="ECO:0000256" key="2">
    <source>
        <dbReference type="ARBA" id="ARBA00022512"/>
    </source>
</evidence>
<dbReference type="SUPFAM" id="SSF49590">
    <property type="entry name" value="PHL pollen allergen"/>
    <property type="match status" value="1"/>
</dbReference>
<keyword evidence="3 6" id="KW-0964">Secreted</keyword>
<sequence>MSTFLRALLVAAALLLLVFPGAGAGAKAEDDHHGKIRYKNHVHGYHLKGHHGTFKSGKWEFAHATFYGGSDGSQTRGLPFSLLLSTWCMCLPSRTSRAGNSTLAEGACGYEDTVTEGYGLQTAALSTALFNDGLTCGACFEIKCVNDKEWCKPGHPSIFVTGTNLCPPNYYQPSDNGGWCNPPRVHFDLTQPAYLQIAQYKAGIVPVAYRRVPCKKRGGIRFTISGNPYFLLVLVWNVAGAGDVHNMQIKGNKVGWTAMSRNWGQRWQTNVDLTGQSLSFRVTASDGRRSTSWHITPRNWQIGQTYEGKNFKF</sequence>
<dbReference type="InterPro" id="IPR007112">
    <property type="entry name" value="Expansin/allergen_DPBB_dom"/>
</dbReference>